<dbReference type="Pfam" id="PF08281">
    <property type="entry name" value="Sigma70_r4_2"/>
    <property type="match status" value="1"/>
</dbReference>
<dbReference type="InterPro" id="IPR013249">
    <property type="entry name" value="RNA_pol_sigma70_r4_t2"/>
</dbReference>
<comment type="caution">
    <text evidence="8">The sequence shown here is derived from an EMBL/GenBank/DDBJ whole genome shotgun (WGS) entry which is preliminary data.</text>
</comment>
<evidence type="ECO:0000256" key="5">
    <source>
        <dbReference type="ARBA" id="ARBA00023163"/>
    </source>
</evidence>
<dbReference type="InterPro" id="IPR014284">
    <property type="entry name" value="RNA_pol_sigma-70_dom"/>
</dbReference>
<sequence length="181" mass="20285">MTDSEDTDDDHALLTRLAIGDRAALAAAFDRFAPTLTRYAWAVAPSRMDVEELVQDTLLTLWQKAASIELPTGSLLPWLLVVCRNHSRNLLRRQLRTQGDPLPDDLAAPPQEEDARERLRWVRDEIDALAPLDRRICELCLLEGHSYSEAAALLGLSAGAVTKRVSRSRARLKKAVMHDEH</sequence>
<comment type="similarity">
    <text evidence="1">Belongs to the sigma-70 factor family. ECF subfamily.</text>
</comment>
<dbReference type="InterPro" id="IPR007627">
    <property type="entry name" value="RNA_pol_sigma70_r2"/>
</dbReference>
<keyword evidence="5" id="KW-0804">Transcription</keyword>
<evidence type="ECO:0000313" key="9">
    <source>
        <dbReference type="Proteomes" id="UP001501594"/>
    </source>
</evidence>
<dbReference type="Gene3D" id="1.10.10.10">
    <property type="entry name" value="Winged helix-like DNA-binding domain superfamily/Winged helix DNA-binding domain"/>
    <property type="match status" value="1"/>
</dbReference>
<dbReference type="InterPro" id="IPR013324">
    <property type="entry name" value="RNA_pol_sigma_r3/r4-like"/>
</dbReference>
<name>A0ABP8E5Y2_9MICO</name>
<evidence type="ECO:0000259" key="6">
    <source>
        <dbReference type="Pfam" id="PF04542"/>
    </source>
</evidence>
<keyword evidence="3" id="KW-0731">Sigma factor</keyword>
<dbReference type="Pfam" id="PF04542">
    <property type="entry name" value="Sigma70_r2"/>
    <property type="match status" value="1"/>
</dbReference>
<organism evidence="8 9">
    <name type="scientific">Frondihabitans peucedani</name>
    <dbReference type="NCBI Taxonomy" id="598626"/>
    <lineage>
        <taxon>Bacteria</taxon>
        <taxon>Bacillati</taxon>
        <taxon>Actinomycetota</taxon>
        <taxon>Actinomycetes</taxon>
        <taxon>Micrococcales</taxon>
        <taxon>Microbacteriaceae</taxon>
        <taxon>Frondihabitans</taxon>
    </lineage>
</organism>
<dbReference type="PANTHER" id="PTHR43133">
    <property type="entry name" value="RNA POLYMERASE ECF-TYPE SIGMA FACTO"/>
    <property type="match status" value="1"/>
</dbReference>
<dbReference type="InterPro" id="IPR013325">
    <property type="entry name" value="RNA_pol_sigma_r2"/>
</dbReference>
<dbReference type="SUPFAM" id="SSF88946">
    <property type="entry name" value="Sigma2 domain of RNA polymerase sigma factors"/>
    <property type="match status" value="1"/>
</dbReference>
<keyword evidence="2" id="KW-0805">Transcription regulation</keyword>
<feature type="domain" description="RNA polymerase sigma factor 70 region 4 type 2" evidence="7">
    <location>
        <begin position="120"/>
        <end position="172"/>
    </location>
</feature>
<keyword evidence="9" id="KW-1185">Reference proteome</keyword>
<proteinExistence type="inferred from homology"/>
<reference evidence="9" key="1">
    <citation type="journal article" date="2019" name="Int. J. Syst. Evol. Microbiol.">
        <title>The Global Catalogue of Microorganisms (GCM) 10K type strain sequencing project: providing services to taxonomists for standard genome sequencing and annotation.</title>
        <authorList>
            <consortium name="The Broad Institute Genomics Platform"/>
            <consortium name="The Broad Institute Genome Sequencing Center for Infectious Disease"/>
            <person name="Wu L."/>
            <person name="Ma J."/>
        </authorList>
    </citation>
    <scope>NUCLEOTIDE SEQUENCE [LARGE SCALE GENOMIC DNA]</scope>
    <source>
        <strain evidence="9">JCM 17442</strain>
    </source>
</reference>
<dbReference type="Proteomes" id="UP001501594">
    <property type="component" value="Unassembled WGS sequence"/>
</dbReference>
<gene>
    <name evidence="8" type="ORF">GCM10022256_31460</name>
</gene>
<evidence type="ECO:0000256" key="1">
    <source>
        <dbReference type="ARBA" id="ARBA00010641"/>
    </source>
</evidence>
<evidence type="ECO:0000256" key="4">
    <source>
        <dbReference type="ARBA" id="ARBA00023125"/>
    </source>
</evidence>
<dbReference type="EMBL" id="BAABAU010000004">
    <property type="protein sequence ID" value="GAA4267534.1"/>
    <property type="molecule type" value="Genomic_DNA"/>
</dbReference>
<dbReference type="RefSeq" id="WP_344797891.1">
    <property type="nucleotide sequence ID" value="NZ_BAABAU010000004.1"/>
</dbReference>
<dbReference type="NCBIfam" id="TIGR02937">
    <property type="entry name" value="sigma70-ECF"/>
    <property type="match status" value="1"/>
</dbReference>
<protein>
    <submittedName>
        <fullName evidence="8">RNA polymerase sigma factor</fullName>
    </submittedName>
</protein>
<accession>A0ABP8E5Y2</accession>
<feature type="domain" description="RNA polymerase sigma-70 region 2" evidence="6">
    <location>
        <begin position="29"/>
        <end position="96"/>
    </location>
</feature>
<evidence type="ECO:0000313" key="8">
    <source>
        <dbReference type="EMBL" id="GAA4267534.1"/>
    </source>
</evidence>
<evidence type="ECO:0000256" key="3">
    <source>
        <dbReference type="ARBA" id="ARBA00023082"/>
    </source>
</evidence>
<dbReference type="Gene3D" id="1.10.1740.10">
    <property type="match status" value="1"/>
</dbReference>
<dbReference type="InterPro" id="IPR036388">
    <property type="entry name" value="WH-like_DNA-bd_sf"/>
</dbReference>
<evidence type="ECO:0000259" key="7">
    <source>
        <dbReference type="Pfam" id="PF08281"/>
    </source>
</evidence>
<evidence type="ECO:0000256" key="2">
    <source>
        <dbReference type="ARBA" id="ARBA00023015"/>
    </source>
</evidence>
<dbReference type="InterPro" id="IPR039425">
    <property type="entry name" value="RNA_pol_sigma-70-like"/>
</dbReference>
<dbReference type="PANTHER" id="PTHR43133:SF8">
    <property type="entry name" value="RNA POLYMERASE SIGMA FACTOR HI_1459-RELATED"/>
    <property type="match status" value="1"/>
</dbReference>
<keyword evidence="4" id="KW-0238">DNA-binding</keyword>
<dbReference type="SUPFAM" id="SSF88659">
    <property type="entry name" value="Sigma3 and sigma4 domains of RNA polymerase sigma factors"/>
    <property type="match status" value="1"/>
</dbReference>